<organism evidence="1 2">
    <name type="scientific">Frankliniella fusca</name>
    <dbReference type="NCBI Taxonomy" id="407009"/>
    <lineage>
        <taxon>Eukaryota</taxon>
        <taxon>Metazoa</taxon>
        <taxon>Ecdysozoa</taxon>
        <taxon>Arthropoda</taxon>
        <taxon>Hexapoda</taxon>
        <taxon>Insecta</taxon>
        <taxon>Pterygota</taxon>
        <taxon>Neoptera</taxon>
        <taxon>Paraneoptera</taxon>
        <taxon>Thysanoptera</taxon>
        <taxon>Terebrantia</taxon>
        <taxon>Thripoidea</taxon>
        <taxon>Thripidae</taxon>
        <taxon>Frankliniella</taxon>
    </lineage>
</organism>
<keyword evidence="2" id="KW-1185">Reference proteome</keyword>
<dbReference type="AlphaFoldDB" id="A0AAE1I2E4"/>
<protein>
    <submittedName>
        <fullName evidence="1">Uncharacterized protein</fullName>
    </submittedName>
</protein>
<comment type="caution">
    <text evidence="1">The sequence shown here is derived from an EMBL/GenBank/DDBJ whole genome shotgun (WGS) entry which is preliminary data.</text>
</comment>
<gene>
    <name evidence="1" type="ORF">KUF71_001346</name>
</gene>
<sequence length="213" mass="23206">MLSCLVISLPPDDNQKKEWLSWLSAVNGSSHFPKNVFICSDHFKISKSELLVKNRPKIVPSLPMLASNMSCSQGARTTQVGKVARAATMIQASTIVIETATATQAATTAPSIQAATISPEPVVCPTLSSNQITRTALPMNNVNQSSQCSEEVAIPNYEDFTTVIEVNISKQNEDSDSTSCRGFDCNSYVDYSTVVELTIFNNEINIIRNDVVR</sequence>
<reference evidence="1" key="2">
    <citation type="journal article" date="2023" name="BMC Genomics">
        <title>Pest status, molecular evolution, and epigenetic factors derived from the genome assembly of Frankliniella fusca, a thysanopteran phytovirus vector.</title>
        <authorList>
            <person name="Catto M.A."/>
            <person name="Labadie P.E."/>
            <person name="Jacobson A.L."/>
            <person name="Kennedy G.G."/>
            <person name="Srinivasan R."/>
            <person name="Hunt B.G."/>
        </authorList>
    </citation>
    <scope>NUCLEOTIDE SEQUENCE</scope>
    <source>
        <strain evidence="1">PL_HMW_Pooled</strain>
    </source>
</reference>
<dbReference type="EMBL" id="JAHWGI010001433">
    <property type="protein sequence ID" value="KAK3931973.1"/>
    <property type="molecule type" value="Genomic_DNA"/>
</dbReference>
<proteinExistence type="predicted"/>
<evidence type="ECO:0000313" key="2">
    <source>
        <dbReference type="Proteomes" id="UP001219518"/>
    </source>
</evidence>
<name>A0AAE1I2E4_9NEOP</name>
<reference evidence="1" key="1">
    <citation type="submission" date="2021-07" db="EMBL/GenBank/DDBJ databases">
        <authorList>
            <person name="Catto M.A."/>
            <person name="Jacobson A."/>
            <person name="Kennedy G."/>
            <person name="Labadie P."/>
            <person name="Hunt B.G."/>
            <person name="Srinivasan R."/>
        </authorList>
    </citation>
    <scope>NUCLEOTIDE SEQUENCE</scope>
    <source>
        <strain evidence="1">PL_HMW_Pooled</strain>
        <tissue evidence="1">Head</tissue>
    </source>
</reference>
<evidence type="ECO:0000313" key="1">
    <source>
        <dbReference type="EMBL" id="KAK3931973.1"/>
    </source>
</evidence>
<dbReference type="Proteomes" id="UP001219518">
    <property type="component" value="Unassembled WGS sequence"/>
</dbReference>
<accession>A0AAE1I2E4</accession>